<comment type="caution">
    <text evidence="8">The sequence shown here is derived from an EMBL/GenBank/DDBJ whole genome shotgun (WGS) entry which is preliminary data.</text>
</comment>
<feature type="region of interest" description="Disordered" evidence="5">
    <location>
        <begin position="344"/>
        <end position="373"/>
    </location>
</feature>
<feature type="transmembrane region" description="Helical" evidence="6">
    <location>
        <begin position="209"/>
        <end position="228"/>
    </location>
</feature>
<reference evidence="8 9" key="1">
    <citation type="submission" date="2024-10" db="EMBL/GenBank/DDBJ databases">
        <title>The Natural Products Discovery Center: Release of the First 8490 Sequenced Strains for Exploring Actinobacteria Biosynthetic Diversity.</title>
        <authorList>
            <person name="Kalkreuter E."/>
            <person name="Kautsar S.A."/>
            <person name="Yang D."/>
            <person name="Bader C.D."/>
            <person name="Teijaro C.N."/>
            <person name="Fluegel L."/>
            <person name="Davis C.M."/>
            <person name="Simpson J.R."/>
            <person name="Lauterbach L."/>
            <person name="Steele A.D."/>
            <person name="Gui C."/>
            <person name="Meng S."/>
            <person name="Li G."/>
            <person name="Viehrig K."/>
            <person name="Ye F."/>
            <person name="Su P."/>
            <person name="Kiefer A.F."/>
            <person name="Nichols A."/>
            <person name="Cepeda A.J."/>
            <person name="Yan W."/>
            <person name="Fan B."/>
            <person name="Jiang Y."/>
            <person name="Adhikari A."/>
            <person name="Zheng C.-J."/>
            <person name="Schuster L."/>
            <person name="Cowan T.M."/>
            <person name="Smanski M.J."/>
            <person name="Chevrette M.G."/>
            <person name="De Carvalho L.P.S."/>
            <person name="Shen B."/>
        </authorList>
    </citation>
    <scope>NUCLEOTIDE SEQUENCE [LARGE SCALE GENOMIC DNA]</scope>
    <source>
        <strain evidence="8 9">NPDC003029</strain>
    </source>
</reference>
<feature type="transmembrane region" description="Helical" evidence="6">
    <location>
        <begin position="316"/>
        <end position="334"/>
    </location>
</feature>
<feature type="transmembrane region" description="Helical" evidence="6">
    <location>
        <begin position="90"/>
        <end position="118"/>
    </location>
</feature>
<dbReference type="EMBL" id="JBIAPK010000004">
    <property type="protein sequence ID" value="MFF3339877.1"/>
    <property type="molecule type" value="Genomic_DNA"/>
</dbReference>
<feature type="transmembrane region" description="Helical" evidence="6">
    <location>
        <begin position="256"/>
        <end position="280"/>
    </location>
</feature>
<keyword evidence="9" id="KW-1185">Reference proteome</keyword>
<dbReference type="Proteomes" id="UP001601976">
    <property type="component" value="Unassembled WGS sequence"/>
</dbReference>
<feature type="transmembrane region" description="Helical" evidence="6">
    <location>
        <begin position="33"/>
        <end position="54"/>
    </location>
</feature>
<evidence type="ECO:0000313" key="9">
    <source>
        <dbReference type="Proteomes" id="UP001601976"/>
    </source>
</evidence>
<dbReference type="PANTHER" id="PTHR39535:SF2">
    <property type="entry name" value="HTTM DOMAIN-CONTAINING PROTEIN"/>
    <property type="match status" value="1"/>
</dbReference>
<name>A0ABW6REF0_9ACTN</name>
<dbReference type="PANTHER" id="PTHR39535">
    <property type="entry name" value="SPORULATION-DELAYING PROTEIN SDPB"/>
    <property type="match status" value="1"/>
</dbReference>
<feature type="transmembrane region" description="Helical" evidence="6">
    <location>
        <begin position="292"/>
        <end position="310"/>
    </location>
</feature>
<evidence type="ECO:0000256" key="1">
    <source>
        <dbReference type="ARBA" id="ARBA00004127"/>
    </source>
</evidence>
<protein>
    <submittedName>
        <fullName evidence="8">HTTM domain-containing protein</fullName>
    </submittedName>
</protein>
<organism evidence="8 9">
    <name type="scientific">Streptomyces flavidovirens</name>
    <dbReference type="NCBI Taxonomy" id="67298"/>
    <lineage>
        <taxon>Bacteria</taxon>
        <taxon>Bacillati</taxon>
        <taxon>Actinomycetota</taxon>
        <taxon>Actinomycetes</taxon>
        <taxon>Kitasatosporales</taxon>
        <taxon>Streptomycetaceae</taxon>
        <taxon>Streptomyces</taxon>
    </lineage>
</organism>
<evidence type="ECO:0000256" key="5">
    <source>
        <dbReference type="SAM" id="MobiDB-lite"/>
    </source>
</evidence>
<evidence type="ECO:0000256" key="4">
    <source>
        <dbReference type="ARBA" id="ARBA00023136"/>
    </source>
</evidence>
<feature type="transmembrane region" description="Helical" evidence="6">
    <location>
        <begin position="147"/>
        <end position="165"/>
    </location>
</feature>
<keyword evidence="4 6" id="KW-0472">Membrane</keyword>
<comment type="subcellular location">
    <subcellularLocation>
        <location evidence="1">Endomembrane system</location>
        <topology evidence="1">Multi-pass membrane protein</topology>
    </subcellularLocation>
</comment>
<evidence type="ECO:0000256" key="2">
    <source>
        <dbReference type="ARBA" id="ARBA00022692"/>
    </source>
</evidence>
<gene>
    <name evidence="8" type="ORF">ACFYWW_14255</name>
</gene>
<dbReference type="InterPro" id="IPR011020">
    <property type="entry name" value="HTTM-like"/>
</dbReference>
<dbReference type="InterPro" id="IPR052964">
    <property type="entry name" value="Sporulation_signal_mat"/>
</dbReference>
<sequence>MTVRAALALGLDSAGGLGRQVAATARKLTLQPLAPYSAAAIRIGLGGLYLIHLLRESVRADRLWGPGSPFTADLFDQTLKARGWDGAFSWWYSLLVTDSALVFWAWYALAVVLSALLMLGWRTRVVAVLFWFLVVAFYVRGSMANSGWALLSLLFANYLVFVASGRRWSLDARRRARKAEGKAARSKFVFWGEETEELRRRLVTILHNGGMAMIALQVMVIYGSAAMYKIQGESWRDGTALYYTMMYDDFSTFPELSAWVASHGTFAALMAYVTVFSQMLFPALVFNRRLKYCILVVMLATHIGIGLLMALPMFSAITIVGDLVFLPTTFWLAASRLVRTARAAPEEKPEASLPPPREGAEGQAKGAEVGSSA</sequence>
<keyword evidence="3 6" id="KW-1133">Transmembrane helix</keyword>
<dbReference type="RefSeq" id="WP_355724981.1">
    <property type="nucleotide sequence ID" value="NZ_JBEXNP010000019.1"/>
</dbReference>
<evidence type="ECO:0000256" key="3">
    <source>
        <dbReference type="ARBA" id="ARBA00022989"/>
    </source>
</evidence>
<feature type="domain" description="HTTM-like" evidence="7">
    <location>
        <begin position="30"/>
        <end position="330"/>
    </location>
</feature>
<feature type="transmembrane region" description="Helical" evidence="6">
    <location>
        <begin position="125"/>
        <end position="141"/>
    </location>
</feature>
<proteinExistence type="predicted"/>
<evidence type="ECO:0000313" key="8">
    <source>
        <dbReference type="EMBL" id="MFF3339877.1"/>
    </source>
</evidence>
<evidence type="ECO:0000256" key="6">
    <source>
        <dbReference type="SAM" id="Phobius"/>
    </source>
</evidence>
<keyword evidence="2 6" id="KW-0812">Transmembrane</keyword>
<evidence type="ECO:0000259" key="7">
    <source>
        <dbReference type="SMART" id="SM00752"/>
    </source>
</evidence>
<dbReference type="SMART" id="SM00752">
    <property type="entry name" value="HTTM"/>
    <property type="match status" value="1"/>
</dbReference>
<accession>A0ABW6REF0</accession>